<keyword evidence="4" id="KW-1185">Reference proteome</keyword>
<reference evidence="2" key="2">
    <citation type="submission" date="2010-07" db="EMBL/GenBank/DDBJ databases">
        <authorList>
            <consortium name="The Broad Institute Genome Sequencing Platform"/>
            <consortium name="Broad Institute Genome Sequencing Center for Infectious Disease"/>
            <person name="Ma L.-J."/>
            <person name="Dead R."/>
            <person name="Young S."/>
            <person name="Zeng Q."/>
            <person name="Koehrsen M."/>
            <person name="Alvarado L."/>
            <person name="Berlin A."/>
            <person name="Chapman S.B."/>
            <person name="Chen Z."/>
            <person name="Freedman E."/>
            <person name="Gellesch M."/>
            <person name="Goldberg J."/>
            <person name="Griggs A."/>
            <person name="Gujja S."/>
            <person name="Heilman E.R."/>
            <person name="Heiman D."/>
            <person name="Hepburn T."/>
            <person name="Howarth C."/>
            <person name="Jen D."/>
            <person name="Larson L."/>
            <person name="Mehta T."/>
            <person name="Neiman D."/>
            <person name="Pearson M."/>
            <person name="Roberts A."/>
            <person name="Saif S."/>
            <person name="Shea T."/>
            <person name="Shenoy N."/>
            <person name="Sisk P."/>
            <person name="Stolte C."/>
            <person name="Sykes S."/>
            <person name="Walk T."/>
            <person name="White J."/>
            <person name="Yandava C."/>
            <person name="Haas B."/>
            <person name="Nusbaum C."/>
            <person name="Birren B."/>
        </authorList>
    </citation>
    <scope>NUCLEOTIDE SEQUENCE</scope>
    <source>
        <strain evidence="2">R3-111a-1</strain>
    </source>
</reference>
<evidence type="ECO:0000313" key="4">
    <source>
        <dbReference type="Proteomes" id="UP000006039"/>
    </source>
</evidence>
<sequence>MATHQQTPASKSDLDALRADTNCRFDGVDRRFDAVESALDALRTDADRRFEAVDHRFDLLSLELRRLDVRFRNSRLKNPFQRIEPAPGFDLQTGIAYPDPKLFPRNARAFYALRDPTTDHQRQVLEHLQSFYELRRGPVDGGGSDDDDDDDDKAFASAGTPEHTVDELQAILGLEEDKFIKFKERAEKFGANAPATTGKHPHVAPDAGGDRQRQRVQTAVNPLSVYPRQRVFMQQQVQTAVSSPAASFSDAGREWMQQRRGVQTAPVPPPPAEDDFLEYPPITWGDRSTPESQRLTIQGLHAALAIHHPPPCEPSDGTSPTNAVSTPPGFLRDTAGGVAD</sequence>
<dbReference type="EMBL" id="GL385396">
    <property type="protein sequence ID" value="EJT79631.1"/>
    <property type="molecule type" value="Genomic_DNA"/>
</dbReference>
<feature type="compositionally biased region" description="Polar residues" evidence="1">
    <location>
        <begin position="316"/>
        <end position="325"/>
    </location>
</feature>
<dbReference type="eggNOG" id="ENOG502RKR8">
    <property type="taxonomic scope" value="Eukaryota"/>
</dbReference>
<organism evidence="2">
    <name type="scientific">Gaeumannomyces tritici (strain R3-111a-1)</name>
    <name type="common">Wheat and barley take-all root rot fungus</name>
    <name type="synonym">Gaeumannomyces graminis var. tritici</name>
    <dbReference type="NCBI Taxonomy" id="644352"/>
    <lineage>
        <taxon>Eukaryota</taxon>
        <taxon>Fungi</taxon>
        <taxon>Dikarya</taxon>
        <taxon>Ascomycota</taxon>
        <taxon>Pezizomycotina</taxon>
        <taxon>Sordariomycetes</taxon>
        <taxon>Sordariomycetidae</taxon>
        <taxon>Magnaporthales</taxon>
        <taxon>Magnaporthaceae</taxon>
        <taxon>Gaeumannomyces</taxon>
    </lineage>
</organism>
<dbReference type="Proteomes" id="UP000006039">
    <property type="component" value="Unassembled WGS sequence"/>
</dbReference>
<proteinExistence type="predicted"/>
<evidence type="ECO:0000313" key="3">
    <source>
        <dbReference type="EnsemblFungi" id="EJT79631"/>
    </source>
</evidence>
<dbReference type="VEuPathDB" id="FungiDB:GGTG_04715"/>
<dbReference type="RefSeq" id="XP_009220776.1">
    <property type="nucleotide sequence ID" value="XM_009222512.1"/>
</dbReference>
<feature type="compositionally biased region" description="Acidic residues" evidence="1">
    <location>
        <begin position="143"/>
        <end position="152"/>
    </location>
</feature>
<dbReference type="EnsemblFungi" id="EJT79631">
    <property type="protein sequence ID" value="EJT79631"/>
    <property type="gene ID" value="GGTG_04715"/>
</dbReference>
<gene>
    <name evidence="3" type="primary">20345173</name>
    <name evidence="2" type="ORF">GGTG_04715</name>
</gene>
<dbReference type="OrthoDB" id="5416902at2759"/>
<dbReference type="AlphaFoldDB" id="J3NTW6"/>
<dbReference type="Gene3D" id="3.90.20.10">
    <property type="match status" value="1"/>
</dbReference>
<accession>J3NTW6</accession>
<evidence type="ECO:0000256" key="1">
    <source>
        <dbReference type="SAM" id="MobiDB-lite"/>
    </source>
</evidence>
<feature type="region of interest" description="Disordered" evidence="1">
    <location>
        <begin position="190"/>
        <end position="212"/>
    </location>
</feature>
<dbReference type="HOGENOM" id="CLU_816474_0_0_1"/>
<dbReference type="GeneID" id="20345173"/>
<evidence type="ECO:0000313" key="2">
    <source>
        <dbReference type="EMBL" id="EJT79631.1"/>
    </source>
</evidence>
<reference evidence="3" key="5">
    <citation type="submission" date="2018-04" db="UniProtKB">
        <authorList>
            <consortium name="EnsemblFungi"/>
        </authorList>
    </citation>
    <scope>IDENTIFICATION</scope>
    <source>
        <strain evidence="3">R3-111a-1</strain>
    </source>
</reference>
<feature type="region of interest" description="Disordered" evidence="1">
    <location>
        <begin position="260"/>
        <end position="340"/>
    </location>
</feature>
<reference evidence="3" key="4">
    <citation type="journal article" date="2015" name="G3 (Bethesda)">
        <title>Genome sequences of three phytopathogenic species of the Magnaporthaceae family of fungi.</title>
        <authorList>
            <person name="Okagaki L.H."/>
            <person name="Nunes C.C."/>
            <person name="Sailsbery J."/>
            <person name="Clay B."/>
            <person name="Brown D."/>
            <person name="John T."/>
            <person name="Oh Y."/>
            <person name="Young N."/>
            <person name="Fitzgerald M."/>
            <person name="Haas B.J."/>
            <person name="Zeng Q."/>
            <person name="Young S."/>
            <person name="Adiconis X."/>
            <person name="Fan L."/>
            <person name="Levin J.Z."/>
            <person name="Mitchell T.K."/>
            <person name="Okubara P.A."/>
            <person name="Farman M.L."/>
            <person name="Kohn L.M."/>
            <person name="Birren B."/>
            <person name="Ma L.-J."/>
            <person name="Dean R.A."/>
        </authorList>
    </citation>
    <scope>NUCLEOTIDE SEQUENCE</scope>
    <source>
        <strain evidence="3">R3-111a-1</strain>
    </source>
</reference>
<protein>
    <submittedName>
        <fullName evidence="2 3">Uncharacterized protein</fullName>
    </submittedName>
</protein>
<feature type="region of interest" description="Disordered" evidence="1">
    <location>
        <begin position="135"/>
        <end position="162"/>
    </location>
</feature>
<reference evidence="4" key="1">
    <citation type="submission" date="2010-07" db="EMBL/GenBank/DDBJ databases">
        <title>The genome sequence of Gaeumannomyces graminis var. tritici strain R3-111a-1.</title>
        <authorList>
            <consortium name="The Broad Institute Genome Sequencing Platform"/>
            <person name="Ma L.-J."/>
            <person name="Dead R."/>
            <person name="Young S."/>
            <person name="Zeng Q."/>
            <person name="Koehrsen M."/>
            <person name="Alvarado L."/>
            <person name="Berlin A."/>
            <person name="Chapman S.B."/>
            <person name="Chen Z."/>
            <person name="Freedman E."/>
            <person name="Gellesch M."/>
            <person name="Goldberg J."/>
            <person name="Griggs A."/>
            <person name="Gujja S."/>
            <person name="Heilman E.R."/>
            <person name="Heiman D."/>
            <person name="Hepburn T."/>
            <person name="Howarth C."/>
            <person name="Jen D."/>
            <person name="Larson L."/>
            <person name="Mehta T."/>
            <person name="Neiman D."/>
            <person name="Pearson M."/>
            <person name="Roberts A."/>
            <person name="Saif S."/>
            <person name="Shea T."/>
            <person name="Shenoy N."/>
            <person name="Sisk P."/>
            <person name="Stolte C."/>
            <person name="Sykes S."/>
            <person name="Walk T."/>
            <person name="White J."/>
            <person name="Yandava C."/>
            <person name="Haas B."/>
            <person name="Nusbaum C."/>
            <person name="Birren B."/>
        </authorList>
    </citation>
    <scope>NUCLEOTIDE SEQUENCE [LARGE SCALE GENOMIC DNA]</scope>
    <source>
        <strain evidence="4">R3-111a-1</strain>
    </source>
</reference>
<name>J3NTW6_GAET3</name>
<dbReference type="STRING" id="644352.J3NTW6"/>
<reference evidence="2" key="3">
    <citation type="submission" date="2010-09" db="EMBL/GenBank/DDBJ databases">
        <title>Annotation of Gaeumannomyces graminis var. tritici R3-111a-1.</title>
        <authorList>
            <consortium name="The Broad Institute Genome Sequencing Platform"/>
            <person name="Ma L.-J."/>
            <person name="Dead R."/>
            <person name="Young S.K."/>
            <person name="Zeng Q."/>
            <person name="Gargeya S."/>
            <person name="Fitzgerald M."/>
            <person name="Haas B."/>
            <person name="Abouelleil A."/>
            <person name="Alvarado L."/>
            <person name="Arachchi H.M."/>
            <person name="Berlin A."/>
            <person name="Brown A."/>
            <person name="Chapman S.B."/>
            <person name="Chen Z."/>
            <person name="Dunbar C."/>
            <person name="Freedman E."/>
            <person name="Gearin G."/>
            <person name="Gellesch M."/>
            <person name="Goldberg J."/>
            <person name="Griggs A."/>
            <person name="Gujja S."/>
            <person name="Heiman D."/>
            <person name="Howarth C."/>
            <person name="Larson L."/>
            <person name="Lui A."/>
            <person name="MacDonald P.J.P."/>
            <person name="Mehta T."/>
            <person name="Montmayeur A."/>
            <person name="Murphy C."/>
            <person name="Neiman D."/>
            <person name="Pearson M."/>
            <person name="Priest M."/>
            <person name="Roberts A."/>
            <person name="Saif S."/>
            <person name="Shea T."/>
            <person name="Shenoy N."/>
            <person name="Sisk P."/>
            <person name="Stolte C."/>
            <person name="Sykes S."/>
            <person name="Yandava C."/>
            <person name="Wortman J."/>
            <person name="Nusbaum C."/>
            <person name="Birren B."/>
        </authorList>
    </citation>
    <scope>NUCLEOTIDE SEQUENCE</scope>
    <source>
        <strain evidence="2">R3-111a-1</strain>
    </source>
</reference>